<dbReference type="CDD" id="cd00077">
    <property type="entry name" value="HDc"/>
    <property type="match status" value="1"/>
</dbReference>
<dbReference type="CDD" id="cd17551">
    <property type="entry name" value="REC_RpfG-like"/>
    <property type="match status" value="1"/>
</dbReference>
<accession>A0ABW4ZYK6</accession>
<sequence>MYEIKLAKILIVDDQEYNVSLLERILRRAGFENIYSTMDSQQIQNLLVEVDPDIVLLDLHMPGMDGLQVLRLIREHTGADSYLPVLMLTADLTSEAKQRGLQAGVNDFLTKPYDRTEVILRINNLLKTRHLHLQLQQQNDTLEERVQLRTEELQQAQIEILQLLGRAAEYRDDMTGQHTLRVGWLSGLIAKGLGLTEQEVSMIRMAAPLHDIGKIGIPDELLLKPGRYDPAEFERMKSHTMIGASILEGSCFKVLKMARTIAQSHHEKWDGSGYPVGLKGEAIPLEARIVALADFYDALTHERPYKKAWEPVEAVAEIVKQKGHHFDPRIVDAFLLLFQQMDLSILDEQVLTIKGAFG</sequence>
<dbReference type="InterPro" id="IPR003607">
    <property type="entry name" value="HD/PDEase_dom"/>
</dbReference>
<name>A0ABW4ZYK6_9BACL</name>
<keyword evidence="1" id="KW-0597">Phosphoprotein</keyword>
<dbReference type="PANTHER" id="PTHR45228">
    <property type="entry name" value="CYCLIC DI-GMP PHOSPHODIESTERASE TM_0186-RELATED"/>
    <property type="match status" value="1"/>
</dbReference>
<feature type="coiled-coil region" evidence="2">
    <location>
        <begin position="132"/>
        <end position="173"/>
    </location>
</feature>
<keyword evidence="2" id="KW-0175">Coiled coil</keyword>
<dbReference type="EMBL" id="JBHUIO010000005">
    <property type="protein sequence ID" value="MFD2170414.1"/>
    <property type="molecule type" value="Genomic_DNA"/>
</dbReference>
<evidence type="ECO:0000256" key="1">
    <source>
        <dbReference type="PROSITE-ProRule" id="PRU00169"/>
    </source>
</evidence>
<feature type="modified residue" description="4-aspartylphosphate" evidence="1">
    <location>
        <position position="58"/>
    </location>
</feature>
<comment type="caution">
    <text evidence="6">The sequence shown here is derived from an EMBL/GenBank/DDBJ whole genome shotgun (WGS) entry which is preliminary data.</text>
</comment>
<organism evidence="6 7">
    <name type="scientific">Tumebacillus lipolyticus</name>
    <dbReference type="NCBI Taxonomy" id="1280370"/>
    <lineage>
        <taxon>Bacteria</taxon>
        <taxon>Bacillati</taxon>
        <taxon>Bacillota</taxon>
        <taxon>Bacilli</taxon>
        <taxon>Bacillales</taxon>
        <taxon>Alicyclobacillaceae</taxon>
        <taxon>Tumebacillus</taxon>
    </lineage>
</organism>
<dbReference type="Pfam" id="PF13487">
    <property type="entry name" value="HD_5"/>
    <property type="match status" value="1"/>
</dbReference>
<proteinExistence type="predicted"/>
<dbReference type="InterPro" id="IPR011006">
    <property type="entry name" value="CheY-like_superfamily"/>
</dbReference>
<evidence type="ECO:0000256" key="2">
    <source>
        <dbReference type="SAM" id="Coils"/>
    </source>
</evidence>
<reference evidence="7" key="1">
    <citation type="journal article" date="2019" name="Int. J. Syst. Evol. Microbiol.">
        <title>The Global Catalogue of Microorganisms (GCM) 10K type strain sequencing project: providing services to taxonomists for standard genome sequencing and annotation.</title>
        <authorList>
            <consortium name="The Broad Institute Genomics Platform"/>
            <consortium name="The Broad Institute Genome Sequencing Center for Infectious Disease"/>
            <person name="Wu L."/>
            <person name="Ma J."/>
        </authorList>
    </citation>
    <scope>NUCLEOTIDE SEQUENCE [LARGE SCALE GENOMIC DNA]</scope>
    <source>
        <strain evidence="7">CGMCC 1.13574</strain>
    </source>
</reference>
<dbReference type="NCBIfam" id="TIGR00277">
    <property type="entry name" value="HDIG"/>
    <property type="match status" value="1"/>
</dbReference>
<evidence type="ECO:0000259" key="3">
    <source>
        <dbReference type="PROSITE" id="PS50110"/>
    </source>
</evidence>
<evidence type="ECO:0000259" key="5">
    <source>
        <dbReference type="PROSITE" id="PS51832"/>
    </source>
</evidence>
<dbReference type="SUPFAM" id="SSF52172">
    <property type="entry name" value="CheY-like"/>
    <property type="match status" value="1"/>
</dbReference>
<dbReference type="PROSITE" id="PS51831">
    <property type="entry name" value="HD"/>
    <property type="match status" value="1"/>
</dbReference>
<protein>
    <submittedName>
        <fullName evidence="6">HD domain-containing phosphohydrolase</fullName>
    </submittedName>
</protein>
<dbReference type="SMART" id="SM00448">
    <property type="entry name" value="REC"/>
    <property type="match status" value="1"/>
</dbReference>
<dbReference type="Gene3D" id="1.10.3210.10">
    <property type="entry name" value="Hypothetical protein af1432"/>
    <property type="match status" value="1"/>
</dbReference>
<feature type="domain" description="HD" evidence="4">
    <location>
        <begin position="175"/>
        <end position="299"/>
    </location>
</feature>
<evidence type="ECO:0000313" key="7">
    <source>
        <dbReference type="Proteomes" id="UP001597343"/>
    </source>
</evidence>
<dbReference type="InterPro" id="IPR001789">
    <property type="entry name" value="Sig_transdc_resp-reg_receiver"/>
</dbReference>
<dbReference type="SUPFAM" id="SSF109604">
    <property type="entry name" value="HD-domain/PDEase-like"/>
    <property type="match status" value="1"/>
</dbReference>
<keyword evidence="7" id="KW-1185">Reference proteome</keyword>
<gene>
    <name evidence="6" type="ORF">ACFSOY_10415</name>
</gene>
<dbReference type="InterPro" id="IPR052020">
    <property type="entry name" value="Cyclic_di-GMP/3'3'-cGAMP_PDE"/>
</dbReference>
<dbReference type="InterPro" id="IPR006675">
    <property type="entry name" value="HDIG_dom"/>
</dbReference>
<dbReference type="PROSITE" id="PS51832">
    <property type="entry name" value="HD_GYP"/>
    <property type="match status" value="1"/>
</dbReference>
<feature type="domain" description="Response regulatory" evidence="3">
    <location>
        <begin position="8"/>
        <end position="126"/>
    </location>
</feature>
<feature type="domain" description="HD-GYP" evidence="5">
    <location>
        <begin position="153"/>
        <end position="350"/>
    </location>
</feature>
<dbReference type="SMART" id="SM00471">
    <property type="entry name" value="HDc"/>
    <property type="match status" value="1"/>
</dbReference>
<evidence type="ECO:0000259" key="4">
    <source>
        <dbReference type="PROSITE" id="PS51831"/>
    </source>
</evidence>
<dbReference type="Gene3D" id="3.40.50.2300">
    <property type="match status" value="1"/>
</dbReference>
<dbReference type="InterPro" id="IPR006674">
    <property type="entry name" value="HD_domain"/>
</dbReference>
<dbReference type="PROSITE" id="PS50110">
    <property type="entry name" value="RESPONSE_REGULATORY"/>
    <property type="match status" value="1"/>
</dbReference>
<dbReference type="Pfam" id="PF00072">
    <property type="entry name" value="Response_reg"/>
    <property type="match status" value="1"/>
</dbReference>
<dbReference type="Proteomes" id="UP001597343">
    <property type="component" value="Unassembled WGS sequence"/>
</dbReference>
<dbReference type="RefSeq" id="WP_386046344.1">
    <property type="nucleotide sequence ID" value="NZ_JBHUIO010000005.1"/>
</dbReference>
<dbReference type="InterPro" id="IPR037522">
    <property type="entry name" value="HD_GYP_dom"/>
</dbReference>
<evidence type="ECO:0000313" key="6">
    <source>
        <dbReference type="EMBL" id="MFD2170414.1"/>
    </source>
</evidence>